<feature type="domain" description="HTH lysR-type" evidence="5">
    <location>
        <begin position="8"/>
        <end position="65"/>
    </location>
</feature>
<evidence type="ECO:0000313" key="7">
    <source>
        <dbReference type="Proteomes" id="UP001246473"/>
    </source>
</evidence>
<dbReference type="CDD" id="cd08421">
    <property type="entry name" value="PBP2_LTTR_like_1"/>
    <property type="match status" value="1"/>
</dbReference>
<dbReference type="SUPFAM" id="SSF46785">
    <property type="entry name" value="Winged helix' DNA-binding domain"/>
    <property type="match status" value="1"/>
</dbReference>
<name>A0AAJ3SIJ3_9BURK</name>
<dbReference type="InterPro" id="IPR005119">
    <property type="entry name" value="LysR_subst-bd"/>
</dbReference>
<dbReference type="GO" id="GO:0005829">
    <property type="term" value="C:cytosol"/>
    <property type="evidence" value="ECO:0007669"/>
    <property type="project" value="TreeGrafter"/>
</dbReference>
<dbReference type="Pfam" id="PF00126">
    <property type="entry name" value="HTH_1"/>
    <property type="match status" value="1"/>
</dbReference>
<dbReference type="InterPro" id="IPR050950">
    <property type="entry name" value="HTH-type_LysR_regulators"/>
</dbReference>
<evidence type="ECO:0000256" key="2">
    <source>
        <dbReference type="ARBA" id="ARBA00023015"/>
    </source>
</evidence>
<dbReference type="SUPFAM" id="SSF53850">
    <property type="entry name" value="Periplasmic binding protein-like II"/>
    <property type="match status" value="1"/>
</dbReference>
<dbReference type="Gene3D" id="3.40.190.290">
    <property type="match status" value="1"/>
</dbReference>
<dbReference type="PROSITE" id="PS50931">
    <property type="entry name" value="HTH_LYSR"/>
    <property type="match status" value="1"/>
</dbReference>
<accession>A0AAJ3SIJ3</accession>
<dbReference type="InterPro" id="IPR036388">
    <property type="entry name" value="WH-like_DNA-bd_sf"/>
</dbReference>
<dbReference type="Proteomes" id="UP001246473">
    <property type="component" value="Unassembled WGS sequence"/>
</dbReference>
<reference evidence="6" key="1">
    <citation type="submission" date="2022-08" db="EMBL/GenBank/DDBJ databases">
        <authorList>
            <person name="Kim S.-J."/>
        </authorList>
    </citation>
    <scope>NUCLEOTIDE SEQUENCE</scope>
    <source>
        <strain evidence="6">KJ</strain>
    </source>
</reference>
<proteinExistence type="inferred from homology"/>
<dbReference type="InterPro" id="IPR000847">
    <property type="entry name" value="LysR_HTH_N"/>
</dbReference>
<evidence type="ECO:0000313" key="6">
    <source>
        <dbReference type="EMBL" id="MDT8838898.1"/>
    </source>
</evidence>
<gene>
    <name evidence="6" type="ORF">ParKJ_15885</name>
</gene>
<evidence type="ECO:0000259" key="5">
    <source>
        <dbReference type="PROSITE" id="PS50931"/>
    </source>
</evidence>
<sequence>MENLLKKLDLTSLRLFVAVCQEQNIARAAEREFIASSAVSRRIAEIEALIGLPVIQRQSRGITVTPVGETVLRYALAIIGSIEQMSAELSRFSSGAKGRVRVVANLSSIVQFLPEDVAAFGRVFPEVSIELEEENSADVLRIVGEHGADFGICNPVAGSEAFEQVLYREDRLAVLVPFGHRLADASHVAFEALLDDSFVGLRSESALTQLLAQQAAAGAGRQLDVKIRVSSLDALCRMVHAGLGIAIVPEQVGLLYVNALDVRLLSLSDAWALRRLVMIFKSRDQLSASAAALVGFLGGGA</sequence>
<dbReference type="Pfam" id="PF03466">
    <property type="entry name" value="LysR_substrate"/>
    <property type="match status" value="1"/>
</dbReference>
<comment type="caution">
    <text evidence="6">The sequence shown here is derived from an EMBL/GenBank/DDBJ whole genome shotgun (WGS) entry which is preliminary data.</text>
</comment>
<dbReference type="GO" id="GO:0003677">
    <property type="term" value="F:DNA binding"/>
    <property type="evidence" value="ECO:0007669"/>
    <property type="project" value="UniProtKB-KW"/>
</dbReference>
<keyword evidence="4" id="KW-0804">Transcription</keyword>
<evidence type="ECO:0000256" key="4">
    <source>
        <dbReference type="ARBA" id="ARBA00023163"/>
    </source>
</evidence>
<dbReference type="InterPro" id="IPR036390">
    <property type="entry name" value="WH_DNA-bd_sf"/>
</dbReference>
<keyword evidence="2" id="KW-0805">Transcription regulation</keyword>
<protein>
    <submittedName>
        <fullName evidence="6">LysR family transcriptional regulator</fullName>
    </submittedName>
</protein>
<dbReference type="RefSeq" id="WP_028194850.1">
    <property type="nucleotide sequence ID" value="NZ_CADFGE010000002.1"/>
</dbReference>
<organism evidence="6 7">
    <name type="scientific">Paraburkholderia fungorum</name>
    <dbReference type="NCBI Taxonomy" id="134537"/>
    <lineage>
        <taxon>Bacteria</taxon>
        <taxon>Pseudomonadati</taxon>
        <taxon>Pseudomonadota</taxon>
        <taxon>Betaproteobacteria</taxon>
        <taxon>Burkholderiales</taxon>
        <taxon>Burkholderiaceae</taxon>
        <taxon>Paraburkholderia</taxon>
    </lineage>
</organism>
<dbReference type="Gene3D" id="1.10.10.10">
    <property type="entry name" value="Winged helix-like DNA-binding domain superfamily/Winged helix DNA-binding domain"/>
    <property type="match status" value="1"/>
</dbReference>
<evidence type="ECO:0000256" key="1">
    <source>
        <dbReference type="ARBA" id="ARBA00009437"/>
    </source>
</evidence>
<dbReference type="PANTHER" id="PTHR30419:SF2">
    <property type="entry name" value="LYSR FAMILY TRANSCRIPTIONAL REGULATOR"/>
    <property type="match status" value="1"/>
</dbReference>
<dbReference type="GO" id="GO:0003700">
    <property type="term" value="F:DNA-binding transcription factor activity"/>
    <property type="evidence" value="ECO:0007669"/>
    <property type="project" value="InterPro"/>
</dbReference>
<evidence type="ECO:0000256" key="3">
    <source>
        <dbReference type="ARBA" id="ARBA00023125"/>
    </source>
</evidence>
<dbReference type="PANTHER" id="PTHR30419">
    <property type="entry name" value="HTH-TYPE TRANSCRIPTIONAL REGULATOR YBHD"/>
    <property type="match status" value="1"/>
</dbReference>
<keyword evidence="3" id="KW-0238">DNA-binding</keyword>
<comment type="similarity">
    <text evidence="1">Belongs to the LysR transcriptional regulatory family.</text>
</comment>
<dbReference type="EMBL" id="JANSLM010000005">
    <property type="protein sequence ID" value="MDT8838898.1"/>
    <property type="molecule type" value="Genomic_DNA"/>
</dbReference>
<dbReference type="AlphaFoldDB" id="A0AAJ3SIJ3"/>